<keyword evidence="3" id="KW-1185">Reference proteome</keyword>
<keyword evidence="1" id="KW-1133">Transmembrane helix</keyword>
<accession>A0ABR2BB76</accession>
<sequence>MFRTLKCRGLRVSKNFRYWIIVPVASYRLSATYDEDKAWCFIHLYAFDIGFHLLILPFFVQWFNWFNVALDQLSRIDWGVLITCFFNCKLHEEESSVKLFCHFYQVVTKSDKIVKKLRHSTKEGTLVWSGFLWEKRIHKTILLVISGDVFAHGSTEMSEGVKMLPPPFSVVLGRRSLFVCVFPTLTLA</sequence>
<keyword evidence="1" id="KW-0472">Membrane</keyword>
<name>A0ABR2BB76_9ROSI</name>
<feature type="transmembrane region" description="Helical" evidence="1">
    <location>
        <begin position="45"/>
        <end position="66"/>
    </location>
</feature>
<keyword evidence="1" id="KW-0812">Transmembrane</keyword>
<evidence type="ECO:0000256" key="1">
    <source>
        <dbReference type="SAM" id="Phobius"/>
    </source>
</evidence>
<reference evidence="2 3" key="1">
    <citation type="journal article" date="2024" name="G3 (Bethesda)">
        <title>Genome assembly of Hibiscus sabdariffa L. provides insights into metabolisms of medicinal natural products.</title>
        <authorList>
            <person name="Kim T."/>
        </authorList>
    </citation>
    <scope>NUCLEOTIDE SEQUENCE [LARGE SCALE GENOMIC DNA]</scope>
    <source>
        <strain evidence="2">TK-2024</strain>
        <tissue evidence="2">Old leaves</tissue>
    </source>
</reference>
<organism evidence="2 3">
    <name type="scientific">Hibiscus sabdariffa</name>
    <name type="common">roselle</name>
    <dbReference type="NCBI Taxonomy" id="183260"/>
    <lineage>
        <taxon>Eukaryota</taxon>
        <taxon>Viridiplantae</taxon>
        <taxon>Streptophyta</taxon>
        <taxon>Embryophyta</taxon>
        <taxon>Tracheophyta</taxon>
        <taxon>Spermatophyta</taxon>
        <taxon>Magnoliopsida</taxon>
        <taxon>eudicotyledons</taxon>
        <taxon>Gunneridae</taxon>
        <taxon>Pentapetalae</taxon>
        <taxon>rosids</taxon>
        <taxon>malvids</taxon>
        <taxon>Malvales</taxon>
        <taxon>Malvaceae</taxon>
        <taxon>Malvoideae</taxon>
        <taxon>Hibiscus</taxon>
    </lineage>
</organism>
<evidence type="ECO:0000313" key="2">
    <source>
        <dbReference type="EMBL" id="KAK8504352.1"/>
    </source>
</evidence>
<protein>
    <recommendedName>
        <fullName evidence="4">Transmembrane protein</fullName>
    </recommendedName>
</protein>
<evidence type="ECO:0000313" key="3">
    <source>
        <dbReference type="Proteomes" id="UP001472677"/>
    </source>
</evidence>
<proteinExistence type="predicted"/>
<evidence type="ECO:0008006" key="4">
    <source>
        <dbReference type="Google" id="ProtNLM"/>
    </source>
</evidence>
<gene>
    <name evidence="2" type="ORF">V6N12_032854</name>
</gene>
<dbReference type="EMBL" id="JBBPBM010000143">
    <property type="protein sequence ID" value="KAK8504352.1"/>
    <property type="molecule type" value="Genomic_DNA"/>
</dbReference>
<dbReference type="Proteomes" id="UP001472677">
    <property type="component" value="Unassembled WGS sequence"/>
</dbReference>
<comment type="caution">
    <text evidence="2">The sequence shown here is derived from an EMBL/GenBank/DDBJ whole genome shotgun (WGS) entry which is preliminary data.</text>
</comment>